<evidence type="ECO:0000256" key="1">
    <source>
        <dbReference type="SAM" id="MobiDB-lite"/>
    </source>
</evidence>
<dbReference type="Proteomes" id="UP000515211">
    <property type="component" value="Chromosome 4"/>
</dbReference>
<reference evidence="2" key="1">
    <citation type="journal article" date="2016" name="Nat. Genet.">
        <title>The genome sequences of Arachis duranensis and Arachis ipaensis, the diploid ancestors of cultivated peanut.</title>
        <authorList>
            <person name="Bertioli D.J."/>
            <person name="Cannon S.B."/>
            <person name="Froenicke L."/>
            <person name="Huang G."/>
            <person name="Farmer A.D."/>
            <person name="Cannon E.K."/>
            <person name="Liu X."/>
            <person name="Gao D."/>
            <person name="Clevenger J."/>
            <person name="Dash S."/>
            <person name="Ren L."/>
            <person name="Moretzsohn M.C."/>
            <person name="Shirasawa K."/>
            <person name="Huang W."/>
            <person name="Vidigal B."/>
            <person name="Abernathy B."/>
            <person name="Chu Y."/>
            <person name="Niederhuth C.E."/>
            <person name="Umale P."/>
            <person name="Araujo A.C."/>
            <person name="Kozik A."/>
            <person name="Kim K.D."/>
            <person name="Burow M.D."/>
            <person name="Varshney R.K."/>
            <person name="Wang X."/>
            <person name="Zhang X."/>
            <person name="Barkley N."/>
            <person name="Guimaraes P.M."/>
            <person name="Isobe S."/>
            <person name="Guo B."/>
            <person name="Liao B."/>
            <person name="Stalker H.T."/>
            <person name="Schmitz R.J."/>
            <person name="Scheffler B.E."/>
            <person name="Leal-Bertioli S.C."/>
            <person name="Xun X."/>
            <person name="Jackson S.A."/>
            <person name="Michelmore R."/>
            <person name="Ozias-Akins P."/>
        </authorList>
    </citation>
    <scope>NUCLEOTIDE SEQUENCE [LARGE SCALE GENOMIC DNA]</scope>
    <source>
        <strain evidence="2">cv. V14167</strain>
    </source>
</reference>
<name>A0A9C6TXM9_ARADU</name>
<dbReference type="RefSeq" id="XP_052116669.1">
    <property type="nucleotide sequence ID" value="XM_052260709.1"/>
</dbReference>
<accession>A0A9C6TXM9</accession>
<dbReference type="AlphaFoldDB" id="A0A9C6TXM9"/>
<dbReference type="GeneID" id="107486117"/>
<gene>
    <name evidence="3" type="primary">LOC107486117</name>
</gene>
<evidence type="ECO:0000313" key="2">
    <source>
        <dbReference type="Proteomes" id="UP000515211"/>
    </source>
</evidence>
<feature type="compositionally biased region" description="Low complexity" evidence="1">
    <location>
        <begin position="181"/>
        <end position="192"/>
    </location>
</feature>
<reference evidence="3" key="2">
    <citation type="submission" date="2025-08" db="UniProtKB">
        <authorList>
            <consortium name="RefSeq"/>
        </authorList>
    </citation>
    <scope>IDENTIFICATION</scope>
    <source>
        <tissue evidence="3">Whole plant</tissue>
    </source>
</reference>
<evidence type="ECO:0000313" key="3">
    <source>
        <dbReference type="RefSeq" id="XP_052116669.1"/>
    </source>
</evidence>
<organism evidence="2 3">
    <name type="scientific">Arachis duranensis</name>
    <name type="common">Wild peanut</name>
    <dbReference type="NCBI Taxonomy" id="130453"/>
    <lineage>
        <taxon>Eukaryota</taxon>
        <taxon>Viridiplantae</taxon>
        <taxon>Streptophyta</taxon>
        <taxon>Embryophyta</taxon>
        <taxon>Tracheophyta</taxon>
        <taxon>Spermatophyta</taxon>
        <taxon>Magnoliopsida</taxon>
        <taxon>eudicotyledons</taxon>
        <taxon>Gunneridae</taxon>
        <taxon>Pentapetalae</taxon>
        <taxon>rosids</taxon>
        <taxon>fabids</taxon>
        <taxon>Fabales</taxon>
        <taxon>Fabaceae</taxon>
        <taxon>Papilionoideae</taxon>
        <taxon>50 kb inversion clade</taxon>
        <taxon>dalbergioids sensu lato</taxon>
        <taxon>Dalbergieae</taxon>
        <taxon>Pterocarpus clade</taxon>
        <taxon>Arachis</taxon>
    </lineage>
</organism>
<feature type="region of interest" description="Disordered" evidence="1">
    <location>
        <begin position="65"/>
        <end position="103"/>
    </location>
</feature>
<proteinExistence type="predicted"/>
<feature type="region of interest" description="Disordered" evidence="1">
    <location>
        <begin position="119"/>
        <end position="201"/>
    </location>
</feature>
<dbReference type="KEGG" id="adu:107486117"/>
<protein>
    <submittedName>
        <fullName evidence="3">Uncharacterized protein LOC107486117</fullName>
    </submittedName>
</protein>
<sequence>MEGVHNLHHQEQEQQLSTELLRLRDSLQPIDLSLLQHNTSAAVRVPTPATASGVCQFYHRHPNQQCGATTPSGSNSMKRPSPDTSSAERRAKRHFWDQDSPDLQGFSSVSLPMSIAALTGNSSDGHPVLRRCVSDPTKPPTSAKGFAGSSPEAGTGSGLPPLPPSLRRTVSDVTPSPPKILSRSLSSEETTTPDFSMDNDNWKGEEEAVSVEWADRCVRIIFRCPCGKGYEVLLSENTCYYKLV</sequence>
<feature type="compositionally biased region" description="Polar residues" evidence="1">
    <location>
        <begin position="65"/>
        <end position="85"/>
    </location>
</feature>
<keyword evidence="2" id="KW-1185">Reference proteome</keyword>
<feature type="compositionally biased region" description="Basic and acidic residues" evidence="1">
    <location>
        <begin position="86"/>
        <end position="97"/>
    </location>
</feature>